<feature type="binding site" evidence="7">
    <location>
        <position position="104"/>
    </location>
    <ligand>
        <name>Mg(2+)</name>
        <dbReference type="ChEBI" id="CHEBI:18420"/>
        <label>1</label>
    </ligand>
</feature>
<feature type="binding site" evidence="7">
    <location>
        <position position="67"/>
    </location>
    <ligand>
        <name>Mg(2+)</name>
        <dbReference type="ChEBI" id="CHEBI:18420"/>
        <label>1</label>
    </ligand>
</feature>
<comment type="similarity">
    <text evidence="7">Belongs to the PPase family.</text>
</comment>
<feature type="binding site" evidence="7">
    <location>
        <position position="72"/>
    </location>
    <ligand>
        <name>Mg(2+)</name>
        <dbReference type="ChEBI" id="CHEBI:18420"/>
        <label>1</label>
    </ligand>
</feature>
<proteinExistence type="inferred from homology"/>
<evidence type="ECO:0000256" key="4">
    <source>
        <dbReference type="ARBA" id="ARBA00022801"/>
    </source>
</evidence>
<dbReference type="InterPro" id="IPR036649">
    <property type="entry name" value="Pyrophosphatase_sf"/>
</dbReference>
<evidence type="ECO:0000256" key="7">
    <source>
        <dbReference type="HAMAP-Rule" id="MF_00209"/>
    </source>
</evidence>
<feature type="binding site" evidence="7">
    <location>
        <position position="31"/>
    </location>
    <ligand>
        <name>substrate</name>
    </ligand>
</feature>
<keyword evidence="5 7" id="KW-0460">Magnesium</keyword>
<keyword evidence="4 7" id="KW-0378">Hydrolase</keyword>
<dbReference type="SUPFAM" id="SSF50324">
    <property type="entry name" value="Inorganic pyrophosphatase"/>
    <property type="match status" value="1"/>
</dbReference>
<feature type="binding site" evidence="7">
    <location>
        <position position="141"/>
    </location>
    <ligand>
        <name>substrate</name>
    </ligand>
</feature>
<dbReference type="PROSITE" id="PS00387">
    <property type="entry name" value="PPASE"/>
    <property type="match status" value="1"/>
</dbReference>
<dbReference type="GO" id="GO:0004427">
    <property type="term" value="F:inorganic diphosphate phosphatase activity"/>
    <property type="evidence" value="ECO:0007669"/>
    <property type="project" value="UniProtKB-UniRule"/>
</dbReference>
<dbReference type="Pfam" id="PF00719">
    <property type="entry name" value="Pyrophosphatase"/>
    <property type="match status" value="1"/>
</dbReference>
<evidence type="ECO:0000256" key="2">
    <source>
        <dbReference type="ARBA" id="ARBA00022490"/>
    </source>
</evidence>
<dbReference type="Gene3D" id="3.90.80.10">
    <property type="entry name" value="Inorganic pyrophosphatase"/>
    <property type="match status" value="1"/>
</dbReference>
<dbReference type="Proteomes" id="UP000250918">
    <property type="component" value="Unassembled WGS sequence"/>
</dbReference>
<dbReference type="GO" id="GO:0006796">
    <property type="term" value="P:phosphate-containing compound metabolic process"/>
    <property type="evidence" value="ECO:0007669"/>
    <property type="project" value="InterPro"/>
</dbReference>
<dbReference type="EMBL" id="PQAP01000036">
    <property type="protein sequence ID" value="PWB74281.1"/>
    <property type="molecule type" value="Genomic_DNA"/>
</dbReference>
<dbReference type="GO" id="GO:0005737">
    <property type="term" value="C:cytoplasm"/>
    <property type="evidence" value="ECO:0007669"/>
    <property type="project" value="UniProtKB-SubCell"/>
</dbReference>
<dbReference type="CDD" id="cd00412">
    <property type="entry name" value="pyrophosphatase"/>
    <property type="match status" value="1"/>
</dbReference>
<comment type="cofactor">
    <cofactor evidence="1 7">
        <name>Mg(2+)</name>
        <dbReference type="ChEBI" id="CHEBI:18420"/>
    </cofactor>
</comment>
<keyword evidence="2 7" id="KW-0963">Cytoplasm</keyword>
<evidence type="ECO:0000256" key="3">
    <source>
        <dbReference type="ARBA" id="ARBA00022723"/>
    </source>
</evidence>
<evidence type="ECO:0000313" key="9">
    <source>
        <dbReference type="Proteomes" id="UP000250918"/>
    </source>
</evidence>
<protein>
    <recommendedName>
        <fullName evidence="7">Inorganic pyrophosphatase</fullName>
        <ecNumber evidence="7">3.6.1.1</ecNumber>
    </recommendedName>
    <alternativeName>
        <fullName evidence="7">Pyrophosphate phospho-hydrolase</fullName>
        <shortName evidence="7">PPase</shortName>
    </alternativeName>
</protein>
<name>A0A855X9C3_9BACT</name>
<dbReference type="GO" id="GO:0000287">
    <property type="term" value="F:magnesium ion binding"/>
    <property type="evidence" value="ECO:0007669"/>
    <property type="project" value="UniProtKB-UniRule"/>
</dbReference>
<dbReference type="AlphaFoldDB" id="A0A855X9C3"/>
<reference evidence="8 9" key="1">
    <citation type="journal article" date="2018" name="ISME J.">
        <title>A methanotrophic archaeon couples anaerobic oxidation of methane to Fe(III) reduction.</title>
        <authorList>
            <person name="Cai C."/>
            <person name="Leu A.O."/>
            <person name="Xie G.J."/>
            <person name="Guo J."/>
            <person name="Feng Y."/>
            <person name="Zhao J.X."/>
            <person name="Tyson G.W."/>
            <person name="Yuan Z."/>
            <person name="Hu S."/>
        </authorList>
    </citation>
    <scope>NUCLEOTIDE SEQUENCE [LARGE SCALE GENOMIC DNA]</scope>
    <source>
        <strain evidence="8">FeB_12</strain>
    </source>
</reference>
<organism evidence="8 9">
    <name type="scientific">candidate division GN15 bacterium</name>
    <dbReference type="NCBI Taxonomy" id="2072418"/>
    <lineage>
        <taxon>Bacteria</taxon>
        <taxon>candidate division GN15</taxon>
    </lineage>
</organism>
<comment type="subcellular location">
    <subcellularLocation>
        <location evidence="7">Cytoplasm</location>
    </subcellularLocation>
</comment>
<dbReference type="FunFam" id="3.90.80.10:FF:000003">
    <property type="entry name" value="Inorganic pyrophosphatase"/>
    <property type="match status" value="1"/>
</dbReference>
<dbReference type="PANTHER" id="PTHR10286">
    <property type="entry name" value="INORGANIC PYROPHOSPHATASE"/>
    <property type="match status" value="1"/>
</dbReference>
<gene>
    <name evidence="7" type="primary">ppa</name>
    <name evidence="8" type="ORF">C3F09_04190</name>
</gene>
<dbReference type="EC" id="3.6.1.1" evidence="7"/>
<feature type="binding site" evidence="7">
    <location>
        <position position="45"/>
    </location>
    <ligand>
        <name>substrate</name>
    </ligand>
</feature>
<sequence length="183" mass="21095">MAHPWHDIDPGSDINEGFFGVIEIPKGSKNKYELDKRTGLLLADRVLYSSVHYPANYGFIPRTYCDDGDPLDILVLSQEELHPLCLVACRAIGMMSMRDEKGRDDKIIAVHANDPAYNTYEDISALPRHVVIELRRFFEDYKILEHKEVVVDTLRGRIDANNTVRDGIKFYHDNIEMLRKKYA</sequence>
<comment type="subunit">
    <text evidence="7">Homohexamer.</text>
</comment>
<comment type="catalytic activity">
    <reaction evidence="6 7">
        <text>diphosphate + H2O = 2 phosphate + H(+)</text>
        <dbReference type="Rhea" id="RHEA:24576"/>
        <dbReference type="ChEBI" id="CHEBI:15377"/>
        <dbReference type="ChEBI" id="CHEBI:15378"/>
        <dbReference type="ChEBI" id="CHEBI:33019"/>
        <dbReference type="ChEBI" id="CHEBI:43474"/>
        <dbReference type="EC" id="3.6.1.1"/>
    </reaction>
</comment>
<evidence type="ECO:0000256" key="5">
    <source>
        <dbReference type="ARBA" id="ARBA00022842"/>
    </source>
</evidence>
<comment type="caution">
    <text evidence="8">The sequence shown here is derived from an EMBL/GenBank/DDBJ whole genome shotgun (WGS) entry which is preliminary data.</text>
</comment>
<evidence type="ECO:0000313" key="8">
    <source>
        <dbReference type="EMBL" id="PWB74281.1"/>
    </source>
</evidence>
<comment type="function">
    <text evidence="7">Catalyzes the hydrolysis of inorganic pyrophosphate (PPi) forming two phosphate ions.</text>
</comment>
<feature type="binding site" evidence="7">
    <location>
        <position position="72"/>
    </location>
    <ligand>
        <name>Mg(2+)</name>
        <dbReference type="ChEBI" id="CHEBI:18420"/>
        <label>2</label>
    </ligand>
</feature>
<dbReference type="InterPro" id="IPR008162">
    <property type="entry name" value="Pyrophosphatase"/>
</dbReference>
<feature type="binding site" evidence="7">
    <location>
        <position position="57"/>
    </location>
    <ligand>
        <name>substrate</name>
    </ligand>
</feature>
<dbReference type="HAMAP" id="MF_00209">
    <property type="entry name" value="Inorganic_PPase"/>
    <property type="match status" value="1"/>
</dbReference>
<evidence type="ECO:0000256" key="6">
    <source>
        <dbReference type="ARBA" id="ARBA00047820"/>
    </source>
</evidence>
<evidence type="ECO:0000256" key="1">
    <source>
        <dbReference type="ARBA" id="ARBA00001946"/>
    </source>
</evidence>
<accession>A0A855X9C3</accession>
<keyword evidence="3 7" id="KW-0479">Metal-binding</keyword>